<name>A0A8H7XSP6_PSICU</name>
<comment type="caution">
    <text evidence="3">The sequence shown here is derived from an EMBL/GenBank/DDBJ whole genome shotgun (WGS) entry which is preliminary data.</text>
</comment>
<accession>A0A8H7XSP6</accession>
<dbReference type="PANTHER" id="PTHR43092:SF2">
    <property type="entry name" value="HERCYNYLCYSTEINE SULFOXIDE LYASE"/>
    <property type="match status" value="1"/>
</dbReference>
<dbReference type="SUPFAM" id="SSF53383">
    <property type="entry name" value="PLP-dependent transferases"/>
    <property type="match status" value="1"/>
</dbReference>
<dbReference type="InterPro" id="IPR015421">
    <property type="entry name" value="PyrdxlP-dep_Trfase_major"/>
</dbReference>
<dbReference type="AlphaFoldDB" id="A0A8H7XSP6"/>
<dbReference type="Pfam" id="PF00266">
    <property type="entry name" value="Aminotran_5"/>
    <property type="match status" value="1"/>
</dbReference>
<protein>
    <recommendedName>
        <fullName evidence="2">Aminotransferase class V domain-containing protein</fullName>
    </recommendedName>
</protein>
<dbReference type="Gene3D" id="3.40.640.10">
    <property type="entry name" value="Type I PLP-dependent aspartate aminotransferase-like (Major domain)"/>
    <property type="match status" value="1"/>
</dbReference>
<dbReference type="EMBL" id="JAFIQS010000008">
    <property type="protein sequence ID" value="KAG5166122.1"/>
    <property type="molecule type" value="Genomic_DNA"/>
</dbReference>
<feature type="domain" description="Aminotransferase class V" evidence="2">
    <location>
        <begin position="72"/>
        <end position="119"/>
    </location>
</feature>
<dbReference type="OrthoDB" id="5978656at2759"/>
<dbReference type="InterPro" id="IPR015424">
    <property type="entry name" value="PyrdxlP-dep_Trfase"/>
</dbReference>
<reference evidence="3" key="1">
    <citation type="submission" date="2021-02" db="EMBL/GenBank/DDBJ databases">
        <title>Psilocybe cubensis genome.</title>
        <authorList>
            <person name="Mckernan K.J."/>
            <person name="Crawford S."/>
            <person name="Trippe A."/>
            <person name="Kane L.T."/>
            <person name="Mclaughlin S."/>
        </authorList>
    </citation>
    <scope>NUCLEOTIDE SEQUENCE [LARGE SCALE GENOMIC DNA]</scope>
    <source>
        <strain evidence="3">MGC-MH-2018</strain>
    </source>
</reference>
<keyword evidence="1" id="KW-0663">Pyridoxal phosphate</keyword>
<proteinExistence type="predicted"/>
<dbReference type="InterPro" id="IPR000192">
    <property type="entry name" value="Aminotrans_V_dom"/>
</dbReference>
<evidence type="ECO:0000313" key="3">
    <source>
        <dbReference type="EMBL" id="KAG5166122.1"/>
    </source>
</evidence>
<dbReference type="PANTHER" id="PTHR43092">
    <property type="entry name" value="L-CYSTEINE DESULFHYDRASE"/>
    <property type="match status" value="1"/>
</dbReference>
<gene>
    <name evidence="3" type="ORF">JR316_008196</name>
</gene>
<sequence length="417" mass="47105">MAVSSRFYANDVPEFGHKMLKYFALDPDYINLNNGSYGTTPKPVQLAVDELTEKIEACPDLFHKFSYLPMLVESRARVASLIGAKTDEVVFVENASMGINTILRNFEWEEGDMIISCEFPYHMAPGLTSHFSTTYNAVSRTIQHISDVLPHPTSSVINLTFPTTHKEIIQQFRTHLRSHPAMPGRRRVVVIDSIVSNPGVLLPWKEMVQICKEERAWSVVDAAHSIGQEVGIDLTQSAPDFWVSHIVRSAIPTSALYSSPLEPVHYGFAKQFEWTGTIDWTRCLTVPDALDFRKWMGGEEKINAYCHDLAINGGKILAQIFGTSMMDPDGELTLNMVNVELPLSGNITAPLGVKMHASLLHKMLVEKKAFAALFYHNGRWWIRCSAQVWNESEDFEKIGKLWLQACKDVKEEFQLTR</sequence>
<evidence type="ECO:0000256" key="1">
    <source>
        <dbReference type="ARBA" id="ARBA00022898"/>
    </source>
</evidence>
<evidence type="ECO:0000259" key="2">
    <source>
        <dbReference type="Pfam" id="PF00266"/>
    </source>
</evidence>
<organism evidence="3">
    <name type="scientific">Psilocybe cubensis</name>
    <name type="common">Psychedelic mushroom</name>
    <name type="synonym">Stropharia cubensis</name>
    <dbReference type="NCBI Taxonomy" id="181762"/>
    <lineage>
        <taxon>Eukaryota</taxon>
        <taxon>Fungi</taxon>
        <taxon>Dikarya</taxon>
        <taxon>Basidiomycota</taxon>
        <taxon>Agaricomycotina</taxon>
        <taxon>Agaricomycetes</taxon>
        <taxon>Agaricomycetidae</taxon>
        <taxon>Agaricales</taxon>
        <taxon>Agaricineae</taxon>
        <taxon>Strophariaceae</taxon>
        <taxon>Psilocybe</taxon>
    </lineage>
</organism>